<dbReference type="InterPro" id="IPR003754">
    <property type="entry name" value="4pyrrol_synth_uPrphyn_synth"/>
</dbReference>
<comment type="caution">
    <text evidence="11">The sequence shown here is derived from an EMBL/GenBank/DDBJ whole genome shotgun (WGS) entry which is preliminary data.</text>
</comment>
<dbReference type="Pfam" id="PF02602">
    <property type="entry name" value="HEM4"/>
    <property type="match status" value="1"/>
</dbReference>
<comment type="similarity">
    <text evidence="2 9">Belongs to the uroporphyrinogen-III synthase family.</text>
</comment>
<evidence type="ECO:0000256" key="2">
    <source>
        <dbReference type="ARBA" id="ARBA00008133"/>
    </source>
</evidence>
<accession>A0ABP9EX84</accession>
<dbReference type="EMBL" id="BAABJZ010000073">
    <property type="protein sequence ID" value="GAA4887878.1"/>
    <property type="molecule type" value="Genomic_DNA"/>
</dbReference>
<proteinExistence type="inferred from homology"/>
<dbReference type="PANTHER" id="PTHR38042:SF1">
    <property type="entry name" value="UROPORPHYRINOGEN-III SYNTHASE, CHLOROPLASTIC"/>
    <property type="match status" value="1"/>
</dbReference>
<evidence type="ECO:0000256" key="7">
    <source>
        <dbReference type="ARBA" id="ARBA00040167"/>
    </source>
</evidence>
<evidence type="ECO:0000256" key="8">
    <source>
        <dbReference type="ARBA" id="ARBA00048617"/>
    </source>
</evidence>
<keyword evidence="4 9" id="KW-0456">Lyase</keyword>
<evidence type="ECO:0000256" key="9">
    <source>
        <dbReference type="RuleBase" id="RU366031"/>
    </source>
</evidence>
<dbReference type="PANTHER" id="PTHR38042">
    <property type="entry name" value="UROPORPHYRINOGEN-III SYNTHASE, CHLOROPLASTIC"/>
    <property type="match status" value="1"/>
</dbReference>
<dbReference type="Proteomes" id="UP001499988">
    <property type="component" value="Unassembled WGS sequence"/>
</dbReference>
<reference evidence="12" key="1">
    <citation type="journal article" date="2019" name="Int. J. Syst. Evol. Microbiol.">
        <title>The Global Catalogue of Microorganisms (GCM) 10K type strain sequencing project: providing services to taxonomists for standard genome sequencing and annotation.</title>
        <authorList>
            <consortium name="The Broad Institute Genomics Platform"/>
            <consortium name="The Broad Institute Genome Sequencing Center for Infectious Disease"/>
            <person name="Wu L."/>
            <person name="Ma J."/>
        </authorList>
    </citation>
    <scope>NUCLEOTIDE SEQUENCE [LARGE SCALE GENOMIC DNA]</scope>
    <source>
        <strain evidence="12">JCM 18401</strain>
    </source>
</reference>
<dbReference type="RefSeq" id="WP_345335400.1">
    <property type="nucleotide sequence ID" value="NZ_BAABJZ010000073.1"/>
</dbReference>
<comment type="pathway">
    <text evidence="1 9">Porphyrin-containing compound metabolism; protoporphyrin-IX biosynthesis; coproporphyrinogen-III from 5-aminolevulinate: step 3/4.</text>
</comment>
<keyword evidence="5 9" id="KW-0627">Porphyrin biosynthesis</keyword>
<evidence type="ECO:0000313" key="12">
    <source>
        <dbReference type="Proteomes" id="UP001499988"/>
    </source>
</evidence>
<comment type="function">
    <text evidence="6 9">Catalyzes cyclization of the linear tetrapyrrole, hydroxymethylbilane, to the macrocyclic uroporphyrinogen III.</text>
</comment>
<feature type="domain" description="Tetrapyrrole biosynthesis uroporphyrinogen III synthase" evidence="10">
    <location>
        <begin position="14"/>
        <end position="218"/>
    </location>
</feature>
<dbReference type="Gene3D" id="3.40.50.10090">
    <property type="match status" value="2"/>
</dbReference>
<evidence type="ECO:0000313" key="11">
    <source>
        <dbReference type="EMBL" id="GAA4887878.1"/>
    </source>
</evidence>
<protein>
    <recommendedName>
        <fullName evidence="7 9">Uroporphyrinogen-III synthase</fullName>
        <ecNumber evidence="3 9">4.2.1.75</ecNumber>
    </recommendedName>
</protein>
<dbReference type="InterPro" id="IPR039793">
    <property type="entry name" value="UROS/Hem4"/>
</dbReference>
<organism evidence="11 12">
    <name type="scientific">Ferrimonas pelagia</name>
    <dbReference type="NCBI Taxonomy" id="1177826"/>
    <lineage>
        <taxon>Bacteria</taxon>
        <taxon>Pseudomonadati</taxon>
        <taxon>Pseudomonadota</taxon>
        <taxon>Gammaproteobacteria</taxon>
        <taxon>Alteromonadales</taxon>
        <taxon>Ferrimonadaceae</taxon>
        <taxon>Ferrimonas</taxon>
    </lineage>
</organism>
<sequence>MHLLLTRPQGRNEPLARKLTALGHDSTLCPMVAIEPLTPPAAPFAGAEGAFFVSKTAVVLADRALQGRWPSLPCFAVGQGTAAALQCCGIEPHCPGRDQETSEGVLALPALQQLPKGAFVIVRGEGGRPTFAQALSSQGFQVRHWVLYRRAMPAGISEQQVQDWRQRGVNAILATSGEIVENLFAVVPLVHHDWLRRQHWLVPVARVAQLARQHGCHSISVLGGASDDAILGRIGKMNHYGEDPEGS</sequence>
<comment type="catalytic activity">
    <reaction evidence="8 9">
        <text>hydroxymethylbilane = uroporphyrinogen III + H2O</text>
        <dbReference type="Rhea" id="RHEA:18965"/>
        <dbReference type="ChEBI" id="CHEBI:15377"/>
        <dbReference type="ChEBI" id="CHEBI:57308"/>
        <dbReference type="ChEBI" id="CHEBI:57845"/>
        <dbReference type="EC" id="4.2.1.75"/>
    </reaction>
</comment>
<dbReference type="EC" id="4.2.1.75" evidence="3 9"/>
<dbReference type="SUPFAM" id="SSF69618">
    <property type="entry name" value="HemD-like"/>
    <property type="match status" value="1"/>
</dbReference>
<keyword evidence="12" id="KW-1185">Reference proteome</keyword>
<dbReference type="InterPro" id="IPR036108">
    <property type="entry name" value="4pyrrol_syn_uPrphyn_synt_sf"/>
</dbReference>
<evidence type="ECO:0000256" key="1">
    <source>
        <dbReference type="ARBA" id="ARBA00004772"/>
    </source>
</evidence>
<evidence type="ECO:0000259" key="10">
    <source>
        <dbReference type="Pfam" id="PF02602"/>
    </source>
</evidence>
<evidence type="ECO:0000256" key="4">
    <source>
        <dbReference type="ARBA" id="ARBA00023239"/>
    </source>
</evidence>
<dbReference type="CDD" id="cd06578">
    <property type="entry name" value="HemD"/>
    <property type="match status" value="1"/>
</dbReference>
<evidence type="ECO:0000256" key="5">
    <source>
        <dbReference type="ARBA" id="ARBA00023244"/>
    </source>
</evidence>
<evidence type="ECO:0000256" key="6">
    <source>
        <dbReference type="ARBA" id="ARBA00037589"/>
    </source>
</evidence>
<name>A0ABP9EX84_9GAMM</name>
<evidence type="ECO:0000256" key="3">
    <source>
        <dbReference type="ARBA" id="ARBA00013109"/>
    </source>
</evidence>
<gene>
    <name evidence="11" type="ORF">GCM10023333_21630</name>
</gene>